<feature type="transmembrane region" description="Helical" evidence="1">
    <location>
        <begin position="121"/>
        <end position="143"/>
    </location>
</feature>
<accession>A0A210RYI1</accession>
<evidence type="ECO:0000313" key="3">
    <source>
        <dbReference type="Proteomes" id="UP000196880"/>
    </source>
</evidence>
<dbReference type="Proteomes" id="UP000196880">
    <property type="component" value="Unassembled WGS sequence"/>
</dbReference>
<dbReference type="RefSeq" id="WP_087910308.1">
    <property type="nucleotide sequence ID" value="NZ_NAIA01000003.1"/>
</dbReference>
<reference evidence="2 3" key="1">
    <citation type="submission" date="2017-03" db="EMBL/GenBank/DDBJ databases">
        <title>New species Polynucleobacter sp. MWH-EgelM1-30-B4.</title>
        <authorList>
            <person name="Hahn M.W."/>
        </authorList>
    </citation>
    <scope>NUCLEOTIDE SEQUENCE [LARGE SCALE GENOMIC DNA]</scope>
    <source>
        <strain evidence="2 3">MWH-EgelM1-30-B4</strain>
    </source>
</reference>
<keyword evidence="1" id="KW-1133">Transmembrane helix</keyword>
<dbReference type="OrthoDB" id="9131370at2"/>
<dbReference type="EMBL" id="NAIA01000003">
    <property type="protein sequence ID" value="OWF66073.1"/>
    <property type="molecule type" value="Genomic_DNA"/>
</dbReference>
<comment type="caution">
    <text evidence="2">The sequence shown here is derived from an EMBL/GenBank/DDBJ whole genome shotgun (WGS) entry which is preliminary data.</text>
</comment>
<dbReference type="AlphaFoldDB" id="A0A210RYI1"/>
<organism evidence="2 3">
    <name type="scientific">Polynucleobacter hirudinilacicola</name>
    <dbReference type="NCBI Taxonomy" id="1743166"/>
    <lineage>
        <taxon>Bacteria</taxon>
        <taxon>Pseudomonadati</taxon>
        <taxon>Pseudomonadota</taxon>
        <taxon>Betaproteobacteria</taxon>
        <taxon>Burkholderiales</taxon>
        <taxon>Burkholderiaceae</taxon>
        <taxon>Polynucleobacter</taxon>
    </lineage>
</organism>
<keyword evidence="1" id="KW-0812">Transmembrane</keyword>
<evidence type="ECO:0000256" key="1">
    <source>
        <dbReference type="SAM" id="Phobius"/>
    </source>
</evidence>
<gene>
    <name evidence="2" type="ORF">B6A14_07040</name>
</gene>
<feature type="transmembrane region" description="Helical" evidence="1">
    <location>
        <begin position="17"/>
        <end position="39"/>
    </location>
</feature>
<sequence>MPPETYQFTYLALFQDILLGVAGMILILIFHGTSINWVLMRFERMTAANLANQEYHWVFLHFYFSFSFIALIHIAEVLLWAAFIYQANLLKDGVEAILFAGSCYTTLGFVEDILPNGWKSLAFFISFSGLFSLAWTTSIMIGMTNTYRETWKLKNHVTKL</sequence>
<keyword evidence="1" id="KW-0472">Membrane</keyword>
<evidence type="ECO:0000313" key="2">
    <source>
        <dbReference type="EMBL" id="OWF66073.1"/>
    </source>
</evidence>
<proteinExistence type="predicted"/>
<protein>
    <recommendedName>
        <fullName evidence="4">Potassium channel domain-containing protein</fullName>
    </recommendedName>
</protein>
<name>A0A210RYI1_9BURK</name>
<keyword evidence="3" id="KW-1185">Reference proteome</keyword>
<evidence type="ECO:0008006" key="4">
    <source>
        <dbReference type="Google" id="ProtNLM"/>
    </source>
</evidence>
<feature type="transmembrane region" description="Helical" evidence="1">
    <location>
        <begin position="60"/>
        <end position="84"/>
    </location>
</feature>